<dbReference type="InterPro" id="IPR006674">
    <property type="entry name" value="HD_domain"/>
</dbReference>
<dbReference type="STRING" id="584708.Apau_1917"/>
<dbReference type="Gene3D" id="1.10.3210.10">
    <property type="entry name" value="Hypothetical protein af1432"/>
    <property type="match status" value="1"/>
</dbReference>
<proteinExistence type="predicted"/>
<dbReference type="GO" id="GO:0016787">
    <property type="term" value="F:hydrolase activity"/>
    <property type="evidence" value="ECO:0007669"/>
    <property type="project" value="UniProtKB-KW"/>
</dbReference>
<dbReference type="InterPro" id="IPR003607">
    <property type="entry name" value="HD/PDEase_dom"/>
</dbReference>
<dbReference type="PaxDb" id="584708-Apau_1917"/>
<evidence type="ECO:0000313" key="3">
    <source>
        <dbReference type="Proteomes" id="UP000005096"/>
    </source>
</evidence>
<accession>E3CWH6</accession>
<dbReference type="InterPro" id="IPR025877">
    <property type="entry name" value="MobA-like_NTP_Trfase"/>
</dbReference>
<dbReference type="InterPro" id="IPR029044">
    <property type="entry name" value="Nucleotide-diphossugar_trans"/>
</dbReference>
<dbReference type="SUPFAM" id="SSF109604">
    <property type="entry name" value="HD-domain/PDEase-like"/>
    <property type="match status" value="1"/>
</dbReference>
<dbReference type="Pfam" id="PF12804">
    <property type="entry name" value="NTP_transf_3"/>
    <property type="match status" value="1"/>
</dbReference>
<protein>
    <submittedName>
        <fullName evidence="2">Metal dependent phosphohydrolase</fullName>
    </submittedName>
</protein>
<dbReference type="EMBL" id="CM001022">
    <property type="protein sequence ID" value="EFQ24331.1"/>
    <property type="molecule type" value="Genomic_DNA"/>
</dbReference>
<evidence type="ECO:0000259" key="1">
    <source>
        <dbReference type="PROSITE" id="PS51831"/>
    </source>
</evidence>
<sequence>MGKATRSRVAGLVVAAGYSSRMGTSKPLLPLGDTTVLGQVLRRLRGGGASPLLVVTGHRGEEVAEEARRHGAVPVPNPDYPEGMFSSIRTGVLALEELDLRGAVLLPVDVPLVKPRTVAALLDRFREEGEDSWDAWIPTFQGLRGHPPLLSRRLFGPLVGYRGEGGLRALLVQRGDRVREVPVADRGVLRDMDTPEAYGEVRGLLVREGVPDREECEALLALEGTPERVARHAREVCRVALALGRALEDRMVLDLDLLQAGALLHDLAKGQPRHEAQGARRLRRLGYRDLAALVGSHKDLPSRTRTPEAELLYLADKLVDGERLSTLEARMERMRQRFREDPEAWKAARTRIRRAKGIQERVEALLRRDVGEVAS</sequence>
<dbReference type="SMART" id="SM00471">
    <property type="entry name" value="HDc"/>
    <property type="match status" value="1"/>
</dbReference>
<dbReference type="PANTHER" id="PTHR43777:SF1">
    <property type="entry name" value="MOLYBDENUM COFACTOR CYTIDYLYLTRANSFERASE"/>
    <property type="match status" value="1"/>
</dbReference>
<dbReference type="PROSITE" id="PS51831">
    <property type="entry name" value="HD"/>
    <property type="match status" value="1"/>
</dbReference>
<keyword evidence="3" id="KW-1185">Reference proteome</keyword>
<dbReference type="Pfam" id="PF01966">
    <property type="entry name" value="HD"/>
    <property type="match status" value="1"/>
</dbReference>
<dbReference type="CDD" id="cd00077">
    <property type="entry name" value="HDc"/>
    <property type="match status" value="1"/>
</dbReference>
<dbReference type="NCBIfam" id="NF045665">
    <property type="entry name" value="NTPtran_DVU1551"/>
    <property type="match status" value="1"/>
</dbReference>
<feature type="domain" description="HD" evidence="1">
    <location>
        <begin position="229"/>
        <end position="321"/>
    </location>
</feature>
<dbReference type="InterPro" id="IPR054703">
    <property type="entry name" value="Mop-rel"/>
</dbReference>
<dbReference type="eggNOG" id="COG2068">
    <property type="taxonomic scope" value="Bacteria"/>
</dbReference>
<keyword evidence="2" id="KW-0378">Hydrolase</keyword>
<dbReference type="Proteomes" id="UP000005096">
    <property type="component" value="Chromosome"/>
</dbReference>
<dbReference type="OrthoDB" id="285216at2"/>
<gene>
    <name evidence="2" type="ORF">Apau_1917</name>
</gene>
<dbReference type="GO" id="GO:0016779">
    <property type="term" value="F:nucleotidyltransferase activity"/>
    <property type="evidence" value="ECO:0007669"/>
    <property type="project" value="UniProtKB-ARBA"/>
</dbReference>
<evidence type="ECO:0000313" key="2">
    <source>
        <dbReference type="EMBL" id="EFQ24331.1"/>
    </source>
</evidence>
<dbReference type="AlphaFoldDB" id="E3CWH6"/>
<organism evidence="2 3">
    <name type="scientific">Aminomonas paucivorans DSM 12260</name>
    <dbReference type="NCBI Taxonomy" id="584708"/>
    <lineage>
        <taxon>Bacteria</taxon>
        <taxon>Thermotogati</taxon>
        <taxon>Synergistota</taxon>
        <taxon>Synergistia</taxon>
        <taxon>Synergistales</taxon>
        <taxon>Synergistaceae</taxon>
        <taxon>Aminomonas</taxon>
    </lineage>
</organism>
<dbReference type="RefSeq" id="WP_006301567.1">
    <property type="nucleotide sequence ID" value="NZ_CM001022.1"/>
</dbReference>
<dbReference type="CDD" id="cd04182">
    <property type="entry name" value="GT_2_like_f"/>
    <property type="match status" value="1"/>
</dbReference>
<name>E3CWH6_9BACT</name>
<dbReference type="SUPFAM" id="SSF53448">
    <property type="entry name" value="Nucleotide-diphospho-sugar transferases"/>
    <property type="match status" value="1"/>
</dbReference>
<dbReference type="Gene3D" id="3.90.550.10">
    <property type="entry name" value="Spore Coat Polysaccharide Biosynthesis Protein SpsA, Chain A"/>
    <property type="match status" value="1"/>
</dbReference>
<dbReference type="HOGENOM" id="CLU_040526_0_0_0"/>
<dbReference type="PANTHER" id="PTHR43777">
    <property type="entry name" value="MOLYBDENUM COFACTOR CYTIDYLYLTRANSFERASE"/>
    <property type="match status" value="1"/>
</dbReference>
<reference evidence="2 3" key="1">
    <citation type="journal article" date="2010" name="Stand. Genomic Sci.">
        <title>Non-contiguous finished genome sequence of Aminomonas paucivorans type strain (GLU-3).</title>
        <authorList>
            <person name="Pitluck S."/>
            <person name="Yasawong M."/>
            <person name="Held B."/>
            <person name="Lapidus A."/>
            <person name="Nolan M."/>
            <person name="Copeland A."/>
            <person name="Lucas S."/>
            <person name="Del Rio T.G."/>
            <person name="Tice H."/>
            <person name="Cheng J.F."/>
            <person name="Chertkov O."/>
            <person name="Goodwin L."/>
            <person name="Tapia R."/>
            <person name="Han C."/>
            <person name="Liolios K."/>
            <person name="Ivanova N."/>
            <person name="Mavromatis K."/>
            <person name="Ovchinnikova G."/>
            <person name="Pati A."/>
            <person name="Chen A."/>
            <person name="Palaniappan K."/>
            <person name="Land M."/>
            <person name="Hauser L."/>
            <person name="Chang Y.J."/>
            <person name="Jeffries C.D."/>
            <person name="Pukall R."/>
            <person name="Spring S."/>
            <person name="Rohde M."/>
            <person name="Sikorski J."/>
            <person name="Goker M."/>
            <person name="Woyke T."/>
            <person name="Bristow J."/>
            <person name="Eisen J.A."/>
            <person name="Markowitz V."/>
            <person name="Hugenholtz P."/>
            <person name="Kyrpides N.C."/>
            <person name="Klenk H.P."/>
        </authorList>
    </citation>
    <scope>NUCLEOTIDE SEQUENCE [LARGE SCALE GENOMIC DNA]</scope>
    <source>
        <strain evidence="2 3">DSM 12260</strain>
    </source>
</reference>